<sequence length="264" mass="30096">MDDSRPSPSSPSPPPSPLRVADSDLDAPLSTAEFLTRQEVLKRRSRRAKQLATCYKAHYWALMEELKDKHKEYYWMYGKSPYKEEDEEENELGNDGNCRKREVAGGNEEEVLKTIEIRRCEVTGCKAKAMALTKYCHAHILSDSKQKLYRGCSYCIKSTQTGPILCCKPVLRSTVPLLCSTHMQVAEKHLIRGLKRAGLNIYSTKKLAPKFHILVTEFVRQIQTKRRAALKATVAKVQIDEEMRHAFLICSNEWSITLFLGLSS</sequence>
<accession>A0A922JCN9</accession>
<feature type="region of interest" description="Disordered" evidence="3">
    <location>
        <begin position="1"/>
        <end position="25"/>
    </location>
</feature>
<dbReference type="Proteomes" id="UP000811246">
    <property type="component" value="Chromosome 7"/>
</dbReference>
<comment type="subcellular location">
    <subcellularLocation>
        <location evidence="1">Nucleus</location>
    </subcellularLocation>
</comment>
<gene>
    <name evidence="5" type="ORF">I3842_07G085700</name>
</gene>
<dbReference type="PANTHER" id="PTHR13453">
    <property type="entry name" value="KAT8 REGULATORY NSL COMPLEX SUBUNIT 2"/>
    <property type="match status" value="1"/>
</dbReference>
<evidence type="ECO:0000313" key="5">
    <source>
        <dbReference type="EMBL" id="KAG6703461.1"/>
    </source>
</evidence>
<dbReference type="EMBL" id="CM031831">
    <property type="protein sequence ID" value="KAG6703461.1"/>
    <property type="molecule type" value="Genomic_DNA"/>
</dbReference>
<dbReference type="GO" id="GO:0005634">
    <property type="term" value="C:nucleus"/>
    <property type="evidence" value="ECO:0007669"/>
    <property type="project" value="UniProtKB-SubCell"/>
</dbReference>
<reference evidence="5" key="1">
    <citation type="submission" date="2021-01" db="EMBL/GenBank/DDBJ databases">
        <authorList>
            <person name="Lovell J.T."/>
            <person name="Bentley N."/>
            <person name="Bhattarai G."/>
            <person name="Jenkins J.W."/>
            <person name="Sreedasyam A."/>
            <person name="Alarcon Y."/>
            <person name="Bock C."/>
            <person name="Boston L."/>
            <person name="Carlson J."/>
            <person name="Cervantes K."/>
            <person name="Clermont K."/>
            <person name="Krom N."/>
            <person name="Kubenka K."/>
            <person name="Mamidi S."/>
            <person name="Mattison C."/>
            <person name="Monteros M."/>
            <person name="Pisani C."/>
            <person name="Plott C."/>
            <person name="Rajasekar S."/>
            <person name="Rhein H.S."/>
            <person name="Rohla C."/>
            <person name="Song M."/>
            <person name="Hilaire R.S."/>
            <person name="Shu S."/>
            <person name="Wells L."/>
            <person name="Wang X."/>
            <person name="Webber J."/>
            <person name="Heerema R.J."/>
            <person name="Klein P."/>
            <person name="Conner P."/>
            <person name="Grauke L."/>
            <person name="Grimwood J."/>
            <person name="Schmutz J."/>
            <person name="Randall J.J."/>
        </authorList>
    </citation>
    <scope>NUCLEOTIDE SEQUENCE</scope>
    <source>
        <tissue evidence="5">Leaf</tissue>
    </source>
</reference>
<keyword evidence="2" id="KW-0539">Nucleus</keyword>
<dbReference type="AlphaFoldDB" id="A0A922JCN9"/>
<proteinExistence type="predicted"/>
<protein>
    <recommendedName>
        <fullName evidence="4">KANL2-like probable zinc-finger domain-containing protein</fullName>
    </recommendedName>
</protein>
<comment type="caution">
    <text evidence="5">The sequence shown here is derived from an EMBL/GenBank/DDBJ whole genome shotgun (WGS) entry which is preliminary data.</text>
</comment>
<dbReference type="InterPro" id="IPR026316">
    <property type="entry name" value="NSL2"/>
</dbReference>
<dbReference type="PANTHER" id="PTHR13453:SF7">
    <property type="entry name" value="KAT8 REGULATORY NSL COMPLEX SUBUNIT 2"/>
    <property type="match status" value="1"/>
</dbReference>
<dbReference type="Pfam" id="PF13891">
    <property type="entry name" value="zf-C3HC3H_KANSL2"/>
    <property type="match status" value="1"/>
</dbReference>
<organism evidence="5 6">
    <name type="scientific">Carya illinoinensis</name>
    <name type="common">Pecan</name>
    <dbReference type="NCBI Taxonomy" id="32201"/>
    <lineage>
        <taxon>Eukaryota</taxon>
        <taxon>Viridiplantae</taxon>
        <taxon>Streptophyta</taxon>
        <taxon>Embryophyta</taxon>
        <taxon>Tracheophyta</taxon>
        <taxon>Spermatophyta</taxon>
        <taxon>Magnoliopsida</taxon>
        <taxon>eudicotyledons</taxon>
        <taxon>Gunneridae</taxon>
        <taxon>Pentapetalae</taxon>
        <taxon>rosids</taxon>
        <taxon>fabids</taxon>
        <taxon>Fagales</taxon>
        <taxon>Juglandaceae</taxon>
        <taxon>Carya</taxon>
    </lineage>
</organism>
<dbReference type="InterPro" id="IPR025927">
    <property type="entry name" value="Znf_KANL2-like"/>
</dbReference>
<feature type="domain" description="KANL2-like probable zinc-finger" evidence="4">
    <location>
        <begin position="121"/>
        <end position="183"/>
    </location>
</feature>
<name>A0A922JCN9_CARIL</name>
<feature type="compositionally biased region" description="Pro residues" evidence="3">
    <location>
        <begin position="8"/>
        <end position="17"/>
    </location>
</feature>
<evidence type="ECO:0000256" key="2">
    <source>
        <dbReference type="ARBA" id="ARBA00023242"/>
    </source>
</evidence>
<evidence type="ECO:0000256" key="1">
    <source>
        <dbReference type="ARBA" id="ARBA00004123"/>
    </source>
</evidence>
<evidence type="ECO:0000259" key="4">
    <source>
        <dbReference type="Pfam" id="PF13891"/>
    </source>
</evidence>
<dbReference type="GO" id="GO:0044545">
    <property type="term" value="C:NSL complex"/>
    <property type="evidence" value="ECO:0007669"/>
    <property type="project" value="TreeGrafter"/>
</dbReference>
<evidence type="ECO:0000313" key="6">
    <source>
        <dbReference type="Proteomes" id="UP000811246"/>
    </source>
</evidence>
<evidence type="ECO:0000256" key="3">
    <source>
        <dbReference type="SAM" id="MobiDB-lite"/>
    </source>
</evidence>